<evidence type="ECO:0000313" key="2">
    <source>
        <dbReference type="Proteomes" id="UP001162483"/>
    </source>
</evidence>
<name>A0ABN9EE26_9NEOB</name>
<organism evidence="1 2">
    <name type="scientific">Staurois parvus</name>
    <dbReference type="NCBI Taxonomy" id="386267"/>
    <lineage>
        <taxon>Eukaryota</taxon>
        <taxon>Metazoa</taxon>
        <taxon>Chordata</taxon>
        <taxon>Craniata</taxon>
        <taxon>Vertebrata</taxon>
        <taxon>Euteleostomi</taxon>
        <taxon>Amphibia</taxon>
        <taxon>Batrachia</taxon>
        <taxon>Anura</taxon>
        <taxon>Neobatrachia</taxon>
        <taxon>Ranoidea</taxon>
        <taxon>Ranidae</taxon>
        <taxon>Staurois</taxon>
    </lineage>
</organism>
<protein>
    <submittedName>
        <fullName evidence="1">Uncharacterized protein</fullName>
    </submittedName>
</protein>
<keyword evidence="2" id="KW-1185">Reference proteome</keyword>
<dbReference type="EMBL" id="CATNWA010015349">
    <property type="protein sequence ID" value="CAI9582255.1"/>
    <property type="molecule type" value="Genomic_DNA"/>
</dbReference>
<accession>A0ABN9EE26</accession>
<dbReference type="Proteomes" id="UP001162483">
    <property type="component" value="Unassembled WGS sequence"/>
</dbReference>
<evidence type="ECO:0000313" key="1">
    <source>
        <dbReference type="EMBL" id="CAI9582255.1"/>
    </source>
</evidence>
<proteinExistence type="predicted"/>
<feature type="non-terminal residue" evidence="1">
    <location>
        <position position="67"/>
    </location>
</feature>
<reference evidence="1" key="1">
    <citation type="submission" date="2023-05" db="EMBL/GenBank/DDBJ databases">
        <authorList>
            <person name="Stuckert A."/>
        </authorList>
    </citation>
    <scope>NUCLEOTIDE SEQUENCE</scope>
</reference>
<sequence>MLIKSTDTVLMTLGRKGLTSGAIKGLTVCCVSLTVGRGCVLQGTPLIGREKLFCPNQLVLELSGTDR</sequence>
<comment type="caution">
    <text evidence="1">The sequence shown here is derived from an EMBL/GenBank/DDBJ whole genome shotgun (WGS) entry which is preliminary data.</text>
</comment>
<gene>
    <name evidence="1" type="ORF">SPARVUS_LOCUS9635563</name>
</gene>